<dbReference type="RefSeq" id="WP_237867900.1">
    <property type="nucleotide sequence ID" value="NZ_JAKLTR010000001.1"/>
</dbReference>
<sequence length="180" mass="20656">MKASPLKVKIRKVDTDEYVPATIRHAPNNSLPSIQDGWRFNFNKEIRKIKNAIGYTLTVDETPHITEGALIFDLKFEQLAFMSYIEIAPHNKKKPKRFDDVAGCLIAFAFNESLRLCEGDYKALLVFDISEEKWVDQKKLESIYTKNYGAIPFPMGGWCIMDAAGYALRERYLGIKNNNK</sequence>
<organism evidence="1 2">
    <name type="scientific">Terrimonas ginsenosidimutans</name>
    <dbReference type="NCBI Taxonomy" id="2908004"/>
    <lineage>
        <taxon>Bacteria</taxon>
        <taxon>Pseudomonadati</taxon>
        <taxon>Bacteroidota</taxon>
        <taxon>Chitinophagia</taxon>
        <taxon>Chitinophagales</taxon>
        <taxon>Chitinophagaceae</taxon>
        <taxon>Terrimonas</taxon>
    </lineage>
</organism>
<gene>
    <name evidence="1" type="ORF">LZZ85_00205</name>
</gene>
<evidence type="ECO:0000313" key="1">
    <source>
        <dbReference type="EMBL" id="MCG2612671.1"/>
    </source>
</evidence>
<dbReference type="Proteomes" id="UP001165367">
    <property type="component" value="Unassembled WGS sequence"/>
</dbReference>
<evidence type="ECO:0000313" key="2">
    <source>
        <dbReference type="Proteomes" id="UP001165367"/>
    </source>
</evidence>
<protein>
    <submittedName>
        <fullName evidence="1">Uncharacterized protein</fullName>
    </submittedName>
</protein>
<keyword evidence="2" id="KW-1185">Reference proteome</keyword>
<accession>A0ABS9KK21</accession>
<reference evidence="1" key="1">
    <citation type="submission" date="2022-01" db="EMBL/GenBank/DDBJ databases">
        <authorList>
            <person name="Jo J.-H."/>
            <person name="Im W.-T."/>
        </authorList>
    </citation>
    <scope>NUCLEOTIDE SEQUENCE</scope>
    <source>
        <strain evidence="1">NA20</strain>
    </source>
</reference>
<comment type="caution">
    <text evidence="1">The sequence shown here is derived from an EMBL/GenBank/DDBJ whole genome shotgun (WGS) entry which is preliminary data.</text>
</comment>
<dbReference type="EMBL" id="JAKLTR010000001">
    <property type="protein sequence ID" value="MCG2612671.1"/>
    <property type="molecule type" value="Genomic_DNA"/>
</dbReference>
<name>A0ABS9KK21_9BACT</name>
<proteinExistence type="predicted"/>